<dbReference type="SUPFAM" id="SSF51004">
    <property type="entry name" value="C-terminal (heme d1) domain of cytochrome cd1-nitrite reductase"/>
    <property type="match status" value="1"/>
</dbReference>
<evidence type="ECO:0000313" key="5">
    <source>
        <dbReference type="Proteomes" id="UP000249555"/>
    </source>
</evidence>
<evidence type="ECO:0000256" key="1">
    <source>
        <dbReference type="ARBA" id="ARBA00005564"/>
    </source>
</evidence>
<reference evidence="4 5" key="1">
    <citation type="submission" date="2017-08" db="EMBL/GenBank/DDBJ databases">
        <title>Infants hospitalized years apart are colonized by the same room-sourced microbial strains.</title>
        <authorList>
            <person name="Brooks B."/>
            <person name="Olm M.R."/>
            <person name="Firek B.A."/>
            <person name="Baker R."/>
            <person name="Thomas B.C."/>
            <person name="Morowitz M.J."/>
            <person name="Banfield J.F."/>
        </authorList>
    </citation>
    <scope>NUCLEOTIDE SEQUENCE [LARGE SCALE GENOMIC DNA]</scope>
    <source>
        <strain evidence="4">S2_018_000_R3_119</strain>
    </source>
</reference>
<dbReference type="GO" id="GO:0005829">
    <property type="term" value="C:cytosol"/>
    <property type="evidence" value="ECO:0007669"/>
    <property type="project" value="TreeGrafter"/>
</dbReference>
<dbReference type="Proteomes" id="UP000249555">
    <property type="component" value="Unassembled WGS sequence"/>
</dbReference>
<sequence>MTDWTTTRRSALAGMAATIAFPAVAKRAASGAITLIAGTYGREGGKGLYPIKYDPRQDQWQVGTPIAGIADASFGAGGGPGGAYYLVRENAAGEIAAYAPGWTRRGIVPTAGADPCYVAIDRASACLAIANYSSGSVAFYQLDKRTGVPSQPTLFRHTGSGPNHDRQDGPHAHWVGFSPDRRWLHSVDLGADAIFAYRFDPRARTLVEPVVAWRAPAGAGPRHLARHPTRAIAYVVCEMSNTLIMLDAGADGRFVTRHIVSTLPAQHRGASQAAHIAIDRAGRQLYVSNRGDDSIAVFALDSAGVPSPVQHIASGGNWPRAFLLLDAQRRLVVANERSGTVAIFKVESDGRLTATRQTLAVPGAVFLDQI</sequence>
<feature type="chain" id="PRO_5015850264" evidence="3">
    <location>
        <begin position="26"/>
        <end position="370"/>
    </location>
</feature>
<evidence type="ECO:0000256" key="3">
    <source>
        <dbReference type="SAM" id="SignalP"/>
    </source>
</evidence>
<dbReference type="InterPro" id="IPR019405">
    <property type="entry name" value="Lactonase_7-beta_prop"/>
</dbReference>
<keyword evidence="2" id="KW-0313">Glucose metabolism</keyword>
<dbReference type="Pfam" id="PF10282">
    <property type="entry name" value="Lactonase"/>
    <property type="match status" value="1"/>
</dbReference>
<dbReference type="InterPro" id="IPR050282">
    <property type="entry name" value="Cycloisomerase_2"/>
</dbReference>
<gene>
    <name evidence="4" type="ORF">DI640_00305</name>
</gene>
<dbReference type="AlphaFoldDB" id="A0A2W4Z3L3"/>
<protein>
    <submittedName>
        <fullName evidence="4">6-phosphogluconolactonase</fullName>
    </submittedName>
</protein>
<comment type="similarity">
    <text evidence="1">Belongs to the cycloisomerase 2 family.</text>
</comment>
<dbReference type="GO" id="GO:0006006">
    <property type="term" value="P:glucose metabolic process"/>
    <property type="evidence" value="ECO:0007669"/>
    <property type="project" value="UniProtKB-KW"/>
</dbReference>
<evidence type="ECO:0000313" key="4">
    <source>
        <dbReference type="EMBL" id="PZO76900.1"/>
    </source>
</evidence>
<dbReference type="PANTHER" id="PTHR30344">
    <property type="entry name" value="6-PHOSPHOGLUCONOLACTONASE-RELATED"/>
    <property type="match status" value="1"/>
</dbReference>
<evidence type="ECO:0000256" key="2">
    <source>
        <dbReference type="ARBA" id="ARBA00022526"/>
    </source>
</evidence>
<name>A0A2W4Z3L3_9SPHN</name>
<dbReference type="InterPro" id="IPR011048">
    <property type="entry name" value="Haem_d1_sf"/>
</dbReference>
<comment type="caution">
    <text evidence="4">The sequence shown here is derived from an EMBL/GenBank/DDBJ whole genome shotgun (WGS) entry which is preliminary data.</text>
</comment>
<keyword evidence="3" id="KW-0732">Signal</keyword>
<dbReference type="InterPro" id="IPR015943">
    <property type="entry name" value="WD40/YVTN_repeat-like_dom_sf"/>
</dbReference>
<proteinExistence type="inferred from homology"/>
<dbReference type="PANTHER" id="PTHR30344:SF1">
    <property type="entry name" value="6-PHOSPHOGLUCONOLACTONASE"/>
    <property type="match status" value="1"/>
</dbReference>
<dbReference type="Gene3D" id="2.130.10.10">
    <property type="entry name" value="YVTN repeat-like/Quinoprotein amine dehydrogenase"/>
    <property type="match status" value="1"/>
</dbReference>
<accession>A0A2W4Z3L3</accession>
<feature type="signal peptide" evidence="3">
    <location>
        <begin position="1"/>
        <end position="25"/>
    </location>
</feature>
<organism evidence="4 5">
    <name type="scientific">Sphingomonas taxi</name>
    <dbReference type="NCBI Taxonomy" id="1549858"/>
    <lineage>
        <taxon>Bacteria</taxon>
        <taxon>Pseudomonadati</taxon>
        <taxon>Pseudomonadota</taxon>
        <taxon>Alphaproteobacteria</taxon>
        <taxon>Sphingomonadales</taxon>
        <taxon>Sphingomonadaceae</taxon>
        <taxon>Sphingomonas</taxon>
    </lineage>
</organism>
<keyword evidence="2" id="KW-0119">Carbohydrate metabolism</keyword>
<dbReference type="GO" id="GO:0017057">
    <property type="term" value="F:6-phosphogluconolactonase activity"/>
    <property type="evidence" value="ECO:0007669"/>
    <property type="project" value="TreeGrafter"/>
</dbReference>
<dbReference type="EMBL" id="QFMX01000001">
    <property type="protein sequence ID" value="PZO76900.1"/>
    <property type="molecule type" value="Genomic_DNA"/>
</dbReference>